<dbReference type="Gene3D" id="1.10.10.10">
    <property type="entry name" value="Winged helix-like DNA-binding domain superfamily/Winged helix DNA-binding domain"/>
    <property type="match status" value="1"/>
</dbReference>
<feature type="domain" description="Peroxisome membrane anchor protein Pex14p N-terminal" evidence="9">
    <location>
        <begin position="79"/>
        <end position="122"/>
    </location>
</feature>
<evidence type="ECO:0000313" key="10">
    <source>
        <dbReference type="EMBL" id="KAK3215305.1"/>
    </source>
</evidence>
<reference evidence="10 11" key="1">
    <citation type="submission" date="2021-02" db="EMBL/GenBank/DDBJ databases">
        <title>Genome assembly of Pseudopithomyces chartarum.</title>
        <authorList>
            <person name="Jauregui R."/>
            <person name="Singh J."/>
            <person name="Voisey C."/>
        </authorList>
    </citation>
    <scope>NUCLEOTIDE SEQUENCE [LARGE SCALE GENOMIC DNA]</scope>
    <source>
        <strain evidence="10 11">AGR01</strain>
    </source>
</reference>
<sequence length="418" mass="45371">MSANKGIPFWQRAQAQPSAPVPTEADAEADAEADVETDTDPDTDPDAPSSEPQPLQPAPDTAHDETAPAPAPAPEITPDEHLLDRASRFLDDPAIRDASREKKIEFLQSKGVDEDHVERLLASQTTPHASTELIEAGERAWSSVSQSRPRSQTQSQPQPQPQPRDVPPIVTYPEFLAQPTQQPPLITTSRLLSTAYITGGVMATLYGLSKFIIAPMTQGLTDSRHEFAQHTQEQLDKLNGRLRDAASVDPATKTKAAVSDVADDVSDADSDPTELYHRDFGTQTTPTLSRRDSESSQGAHDNESLVKSHQSRLKILTSHLRELEATRSNDTASSDSLKTQLSNLQTYLSDMSYQNQYYSGSGGLYGSTYGLPKSKDGKEDQIEVLKNDIRAVKGVFLSARNFPAGGRGTTPLGKTGVS</sequence>
<keyword evidence="11" id="KW-1185">Reference proteome</keyword>
<feature type="compositionally biased region" description="Basic and acidic residues" evidence="8">
    <location>
        <begin position="289"/>
        <end position="306"/>
    </location>
</feature>
<comment type="function">
    <text evidence="7">Component of the PEX13-PEX14 docking complex, a translocon channel that specifically mediates the import of peroxisomal cargo proteins bound to PEX5 receptor. The PEX13-PEX14 docking complex forms a large import pore which can be opened to a diameter of about 9 nm. Mechanistically, PEX5 receptor along with cargo proteins associates with the PEX14 subunit of the PEX13-PEX14 docking complex in the cytosol, leading to the insertion of the receptor into the organelle membrane with the concomitant translocation of the cargo into the peroxisome matrix.</text>
</comment>
<dbReference type="EMBL" id="WVTA01000003">
    <property type="protein sequence ID" value="KAK3215305.1"/>
    <property type="molecule type" value="Genomic_DNA"/>
</dbReference>
<keyword evidence="7" id="KW-0653">Protein transport</keyword>
<accession>A0AAN6M2R7</accession>
<evidence type="ECO:0000256" key="5">
    <source>
        <dbReference type="ARBA" id="ARBA00029691"/>
    </source>
</evidence>
<evidence type="ECO:0000313" key="11">
    <source>
        <dbReference type="Proteomes" id="UP001280581"/>
    </source>
</evidence>
<evidence type="ECO:0000256" key="4">
    <source>
        <dbReference type="ARBA" id="ARBA00029502"/>
    </source>
</evidence>
<feature type="region of interest" description="Disordered" evidence="8">
    <location>
        <begin position="138"/>
        <end position="169"/>
    </location>
</feature>
<feature type="compositionally biased region" description="Acidic residues" evidence="8">
    <location>
        <begin position="261"/>
        <end position="272"/>
    </location>
</feature>
<organism evidence="10 11">
    <name type="scientific">Pseudopithomyces chartarum</name>
    <dbReference type="NCBI Taxonomy" id="1892770"/>
    <lineage>
        <taxon>Eukaryota</taxon>
        <taxon>Fungi</taxon>
        <taxon>Dikarya</taxon>
        <taxon>Ascomycota</taxon>
        <taxon>Pezizomycotina</taxon>
        <taxon>Dothideomycetes</taxon>
        <taxon>Pleosporomycetidae</taxon>
        <taxon>Pleosporales</taxon>
        <taxon>Massarineae</taxon>
        <taxon>Didymosphaeriaceae</taxon>
        <taxon>Pseudopithomyces</taxon>
    </lineage>
</organism>
<evidence type="ECO:0000256" key="6">
    <source>
        <dbReference type="ARBA" id="ARBA00046271"/>
    </source>
</evidence>
<name>A0AAN6M2R7_9PLEO</name>
<evidence type="ECO:0000256" key="1">
    <source>
        <dbReference type="ARBA" id="ARBA00005443"/>
    </source>
</evidence>
<comment type="similarity">
    <text evidence="1 7">Belongs to the peroxin-14 family.</text>
</comment>
<evidence type="ECO:0000256" key="8">
    <source>
        <dbReference type="SAM" id="MobiDB-lite"/>
    </source>
</evidence>
<dbReference type="InterPro" id="IPR006785">
    <property type="entry name" value="Pex14_N"/>
</dbReference>
<dbReference type="Proteomes" id="UP001280581">
    <property type="component" value="Unassembled WGS sequence"/>
</dbReference>
<dbReference type="Pfam" id="PF04695">
    <property type="entry name" value="Pex14_N"/>
    <property type="match status" value="1"/>
</dbReference>
<dbReference type="AlphaFoldDB" id="A0AAN6M2R7"/>
<proteinExistence type="inferred from homology"/>
<dbReference type="GO" id="GO:1990429">
    <property type="term" value="C:peroxisomal importomer complex"/>
    <property type="evidence" value="ECO:0007669"/>
    <property type="project" value="TreeGrafter"/>
</dbReference>
<evidence type="ECO:0000256" key="7">
    <source>
        <dbReference type="RuleBase" id="RU367032"/>
    </source>
</evidence>
<dbReference type="InterPro" id="IPR025655">
    <property type="entry name" value="PEX14"/>
</dbReference>
<evidence type="ECO:0000256" key="3">
    <source>
        <dbReference type="ARBA" id="ARBA00023140"/>
    </source>
</evidence>
<dbReference type="GO" id="GO:0016560">
    <property type="term" value="P:protein import into peroxisome matrix, docking"/>
    <property type="evidence" value="ECO:0007669"/>
    <property type="project" value="UniProtKB-UniRule"/>
</dbReference>
<keyword evidence="7" id="KW-0813">Transport</keyword>
<feature type="region of interest" description="Disordered" evidence="8">
    <location>
        <begin position="1"/>
        <end position="96"/>
    </location>
</feature>
<feature type="compositionally biased region" description="Acidic residues" evidence="8">
    <location>
        <begin position="25"/>
        <end position="45"/>
    </location>
</feature>
<feature type="compositionally biased region" description="Basic and acidic residues" evidence="8">
    <location>
        <begin position="78"/>
        <end position="96"/>
    </location>
</feature>
<dbReference type="PANTHER" id="PTHR23058">
    <property type="entry name" value="PEROXISOMAL MEMBRANE PROTEIN PEX14"/>
    <property type="match status" value="1"/>
</dbReference>
<protein>
    <recommendedName>
        <fullName evidence="4 7">Peroxisomal membrane protein PEX14</fullName>
    </recommendedName>
    <alternativeName>
        <fullName evidence="5 7">Peroxin-14</fullName>
    </alternativeName>
</protein>
<gene>
    <name evidence="10" type="ORF">GRF29_19g2813218</name>
</gene>
<comment type="subcellular location">
    <subcellularLocation>
        <location evidence="6 7">Peroxisome membrane</location>
    </subcellularLocation>
</comment>
<keyword evidence="3 7" id="KW-0576">Peroxisome</keyword>
<feature type="compositionally biased region" description="Low complexity" evidence="8">
    <location>
        <begin position="142"/>
        <end position="157"/>
    </location>
</feature>
<dbReference type="GO" id="GO:0005778">
    <property type="term" value="C:peroxisomal membrane"/>
    <property type="evidence" value="ECO:0007669"/>
    <property type="project" value="UniProtKB-SubCell"/>
</dbReference>
<feature type="region of interest" description="Disordered" evidence="8">
    <location>
        <begin position="259"/>
        <end position="310"/>
    </location>
</feature>
<dbReference type="InterPro" id="IPR036388">
    <property type="entry name" value="WH-like_DNA-bd_sf"/>
</dbReference>
<dbReference type="GO" id="GO:0005102">
    <property type="term" value="F:signaling receptor binding"/>
    <property type="evidence" value="ECO:0007669"/>
    <property type="project" value="TreeGrafter"/>
</dbReference>
<evidence type="ECO:0000259" key="9">
    <source>
        <dbReference type="Pfam" id="PF04695"/>
    </source>
</evidence>
<dbReference type="PANTHER" id="PTHR23058:SF5">
    <property type="entry name" value="PEROXISOMAL MEMBRANE PROTEIN PEX14"/>
    <property type="match status" value="1"/>
</dbReference>
<comment type="caution">
    <text evidence="10">The sequence shown here is derived from an EMBL/GenBank/DDBJ whole genome shotgun (WGS) entry which is preliminary data.</text>
</comment>
<evidence type="ECO:0000256" key="2">
    <source>
        <dbReference type="ARBA" id="ARBA00023010"/>
    </source>
</evidence>
<keyword evidence="7" id="KW-0472">Membrane</keyword>
<keyword evidence="2" id="KW-0811">Translocation</keyword>